<dbReference type="InterPro" id="IPR000086">
    <property type="entry name" value="NUDIX_hydrolase_dom"/>
</dbReference>
<dbReference type="PANTHER" id="PTHR10885">
    <property type="entry name" value="ISOPENTENYL-DIPHOSPHATE DELTA-ISOMERASE"/>
    <property type="match status" value="1"/>
</dbReference>
<dbReference type="OrthoDB" id="9786032at2"/>
<dbReference type="AlphaFoldDB" id="A0A5M4B4Z8"/>
<organism evidence="4 5">
    <name type="scientific">Prolixibacter bellariivorans</name>
    <dbReference type="NCBI Taxonomy" id="314319"/>
    <lineage>
        <taxon>Bacteria</taxon>
        <taxon>Pseudomonadati</taxon>
        <taxon>Bacteroidota</taxon>
        <taxon>Bacteroidia</taxon>
        <taxon>Marinilabiliales</taxon>
        <taxon>Prolixibacteraceae</taxon>
        <taxon>Prolixibacter</taxon>
    </lineage>
</organism>
<dbReference type="InterPro" id="IPR020084">
    <property type="entry name" value="NUDIX_hydrolase_CS"/>
</dbReference>
<dbReference type="Proteomes" id="UP000391834">
    <property type="component" value="Unassembled WGS sequence"/>
</dbReference>
<keyword evidence="2" id="KW-0472">Membrane</keyword>
<dbReference type="Pfam" id="PF04279">
    <property type="entry name" value="IspA"/>
    <property type="match status" value="1"/>
</dbReference>
<dbReference type="InterPro" id="IPR015797">
    <property type="entry name" value="NUDIX_hydrolase-like_dom_sf"/>
</dbReference>
<accession>A0A5M4B4Z8</accession>
<sequence length="364" mass="41727">MTRTDLIKKLLPGFIPLFVFILADEIWGTQVGIAVAVGVGVIELIITGIKERRLEKFVLIDTALLVVLSLISILLDNDIFFKLKPALIELILCAVLGVSAFGKLNIVQMMAGRYMKDVSFNEQQKVQMQRNLRNMFWIFLAHTGLIVFSAFYMSKEAWVFISGGLFYLIFAAYFAFEWFRNKRMHGKMPIIADDEEWLPVVDETGKVIGKAPRSACHNGQKILHPVVHLHVFNPKGHIYLQKRPENKLVQPGKWDTAVGGHISFGESVETALKREAYEEIGLTDFQARPMASYKWETEVEAELVYSYLSYDYKKIRLHSDEVTEGKFWSRAQIEKNLGKDVFTPNFEFEFKMMNQLRDQNSALA</sequence>
<dbReference type="PANTHER" id="PTHR10885:SF0">
    <property type="entry name" value="ISOPENTENYL-DIPHOSPHATE DELTA-ISOMERASE"/>
    <property type="match status" value="1"/>
</dbReference>
<keyword evidence="1" id="KW-0378">Hydrolase</keyword>
<dbReference type="SUPFAM" id="SSF55811">
    <property type="entry name" value="Nudix"/>
    <property type="match status" value="1"/>
</dbReference>
<reference evidence="4 5" key="1">
    <citation type="submission" date="2019-10" db="EMBL/GenBank/DDBJ databases">
        <title>Prolixibacter strains distinguished by the presence of nitrate reductase genes were adept at nitrate-dependent anaerobic corrosion of metallic iron and carbon steel.</title>
        <authorList>
            <person name="Iino T."/>
            <person name="Shono N."/>
            <person name="Ito K."/>
            <person name="Nakamura R."/>
            <person name="Sueoka K."/>
            <person name="Harayama S."/>
            <person name="Ohkuma M."/>
        </authorList>
    </citation>
    <scope>NUCLEOTIDE SEQUENCE [LARGE SCALE GENOMIC DNA]</scope>
    <source>
        <strain evidence="4 5">JCM 13498</strain>
    </source>
</reference>
<dbReference type="Gene3D" id="3.90.79.10">
    <property type="entry name" value="Nucleoside Triphosphate Pyrophosphohydrolase"/>
    <property type="match status" value="1"/>
</dbReference>
<dbReference type="GO" id="GO:0016787">
    <property type="term" value="F:hydrolase activity"/>
    <property type="evidence" value="ECO:0007669"/>
    <property type="project" value="UniProtKB-KW"/>
</dbReference>
<dbReference type="PROSITE" id="PS51462">
    <property type="entry name" value="NUDIX"/>
    <property type="match status" value="1"/>
</dbReference>
<dbReference type="EMBL" id="BLAX01000001">
    <property type="protein sequence ID" value="GET34918.1"/>
    <property type="molecule type" value="Genomic_DNA"/>
</dbReference>
<dbReference type="CDD" id="cd04692">
    <property type="entry name" value="NUDIX_Hydrolase"/>
    <property type="match status" value="1"/>
</dbReference>
<comment type="caution">
    <text evidence="4">The sequence shown here is derived from an EMBL/GenBank/DDBJ whole genome shotgun (WGS) entry which is preliminary data.</text>
</comment>
<feature type="transmembrane region" description="Helical" evidence="2">
    <location>
        <begin position="87"/>
        <end position="106"/>
    </location>
</feature>
<feature type="domain" description="Nudix hydrolase" evidence="3">
    <location>
        <begin position="222"/>
        <end position="356"/>
    </location>
</feature>
<protein>
    <recommendedName>
        <fullName evidence="3">Nudix hydrolase domain-containing protein</fullName>
    </recommendedName>
</protein>
<keyword evidence="5" id="KW-1185">Reference proteome</keyword>
<feature type="transmembrane region" description="Helical" evidence="2">
    <location>
        <begin position="58"/>
        <end position="75"/>
    </location>
</feature>
<feature type="transmembrane region" description="Helical" evidence="2">
    <location>
        <begin position="26"/>
        <end position="46"/>
    </location>
</feature>
<evidence type="ECO:0000256" key="1">
    <source>
        <dbReference type="ARBA" id="ARBA00022801"/>
    </source>
</evidence>
<name>A0A5M4B4Z8_9BACT</name>
<dbReference type="PROSITE" id="PS00893">
    <property type="entry name" value="NUDIX_BOX"/>
    <property type="match status" value="1"/>
</dbReference>
<keyword evidence="2" id="KW-0812">Transmembrane</keyword>
<keyword evidence="2" id="KW-1133">Transmembrane helix</keyword>
<evidence type="ECO:0000256" key="2">
    <source>
        <dbReference type="SAM" id="Phobius"/>
    </source>
</evidence>
<evidence type="ECO:0000313" key="4">
    <source>
        <dbReference type="EMBL" id="GET34918.1"/>
    </source>
</evidence>
<dbReference type="RefSeq" id="WP_025865251.1">
    <property type="nucleotide sequence ID" value="NZ_BLAX01000001.1"/>
</dbReference>
<evidence type="ECO:0000313" key="5">
    <source>
        <dbReference type="Proteomes" id="UP000391834"/>
    </source>
</evidence>
<proteinExistence type="predicted"/>
<dbReference type="InterPro" id="IPR006008">
    <property type="entry name" value="YciB"/>
</dbReference>
<gene>
    <name evidence="4" type="ORF">PbJCM13498_37810</name>
</gene>
<feature type="transmembrane region" description="Helical" evidence="2">
    <location>
        <begin position="135"/>
        <end position="152"/>
    </location>
</feature>
<feature type="transmembrane region" description="Helical" evidence="2">
    <location>
        <begin position="158"/>
        <end position="179"/>
    </location>
</feature>
<evidence type="ECO:0000259" key="3">
    <source>
        <dbReference type="PROSITE" id="PS51462"/>
    </source>
</evidence>
<dbReference type="GO" id="GO:0016020">
    <property type="term" value="C:membrane"/>
    <property type="evidence" value="ECO:0007669"/>
    <property type="project" value="InterPro"/>
</dbReference>
<dbReference type="Pfam" id="PF00293">
    <property type="entry name" value="NUDIX"/>
    <property type="match status" value="1"/>
</dbReference>